<evidence type="ECO:0000256" key="4">
    <source>
        <dbReference type="ARBA" id="ARBA00022679"/>
    </source>
</evidence>
<dbReference type="InterPro" id="IPR001173">
    <property type="entry name" value="Glyco_trans_2-like"/>
</dbReference>
<dbReference type="GO" id="GO:0005886">
    <property type="term" value="C:plasma membrane"/>
    <property type="evidence" value="ECO:0007669"/>
    <property type="project" value="UniProtKB-SubCell"/>
</dbReference>
<dbReference type="Gene3D" id="3.90.550.10">
    <property type="entry name" value="Spore Coat Polysaccharide Biosynthesis Protein SpsA, Chain A"/>
    <property type="match status" value="1"/>
</dbReference>
<dbReference type="PANTHER" id="PTHR43646:SF2">
    <property type="entry name" value="GLYCOSYLTRANSFERASE 2-LIKE DOMAIN-CONTAINING PROTEIN"/>
    <property type="match status" value="1"/>
</dbReference>
<dbReference type="SUPFAM" id="SSF53448">
    <property type="entry name" value="Nucleotide-diphospho-sugar transferases"/>
    <property type="match status" value="1"/>
</dbReference>
<accession>A0A1G2MKV0</accession>
<dbReference type="EMBL" id="MHRK01000026">
    <property type="protein sequence ID" value="OHA23799.1"/>
    <property type="molecule type" value="Genomic_DNA"/>
</dbReference>
<keyword evidence="5" id="KW-0472">Membrane</keyword>
<keyword evidence="3" id="KW-0328">Glycosyltransferase</keyword>
<evidence type="ECO:0000313" key="7">
    <source>
        <dbReference type="EMBL" id="OHA23799.1"/>
    </source>
</evidence>
<dbReference type="GO" id="GO:0016757">
    <property type="term" value="F:glycosyltransferase activity"/>
    <property type="evidence" value="ECO:0007669"/>
    <property type="project" value="UniProtKB-KW"/>
</dbReference>
<gene>
    <name evidence="7" type="ORF">A3C72_03670</name>
</gene>
<evidence type="ECO:0000313" key="8">
    <source>
        <dbReference type="Proteomes" id="UP000177130"/>
    </source>
</evidence>
<evidence type="ECO:0000256" key="2">
    <source>
        <dbReference type="ARBA" id="ARBA00022475"/>
    </source>
</evidence>
<comment type="caution">
    <text evidence="7">The sequence shown here is derived from an EMBL/GenBank/DDBJ whole genome shotgun (WGS) entry which is preliminary data.</text>
</comment>
<dbReference type="CDD" id="cd06423">
    <property type="entry name" value="CESA_like"/>
    <property type="match status" value="1"/>
</dbReference>
<comment type="subcellular location">
    <subcellularLocation>
        <location evidence="1">Cell membrane</location>
    </subcellularLocation>
</comment>
<dbReference type="Pfam" id="PF00535">
    <property type="entry name" value="Glycos_transf_2"/>
    <property type="match status" value="1"/>
</dbReference>
<dbReference type="Proteomes" id="UP000177130">
    <property type="component" value="Unassembled WGS sequence"/>
</dbReference>
<dbReference type="PANTHER" id="PTHR43646">
    <property type="entry name" value="GLYCOSYLTRANSFERASE"/>
    <property type="match status" value="1"/>
</dbReference>
<name>A0A1G2MKV0_9BACT</name>
<proteinExistence type="predicted"/>
<dbReference type="AlphaFoldDB" id="A0A1G2MKV0"/>
<feature type="domain" description="Glycosyltransferase 2-like" evidence="6">
    <location>
        <begin position="7"/>
        <end position="165"/>
    </location>
</feature>
<evidence type="ECO:0000259" key="6">
    <source>
        <dbReference type="Pfam" id="PF00535"/>
    </source>
</evidence>
<dbReference type="STRING" id="1802306.A3C72_03670"/>
<reference evidence="7 8" key="1">
    <citation type="journal article" date="2016" name="Nat. Commun.">
        <title>Thousands of microbial genomes shed light on interconnected biogeochemical processes in an aquifer system.</title>
        <authorList>
            <person name="Anantharaman K."/>
            <person name="Brown C.T."/>
            <person name="Hug L.A."/>
            <person name="Sharon I."/>
            <person name="Castelle C.J."/>
            <person name="Probst A.J."/>
            <person name="Thomas B.C."/>
            <person name="Singh A."/>
            <person name="Wilkins M.J."/>
            <person name="Karaoz U."/>
            <person name="Brodie E.L."/>
            <person name="Williams K.H."/>
            <person name="Hubbard S.S."/>
            <person name="Banfield J.F."/>
        </authorList>
    </citation>
    <scope>NUCLEOTIDE SEQUENCE [LARGE SCALE GENOMIC DNA]</scope>
</reference>
<keyword evidence="4" id="KW-0808">Transferase</keyword>
<evidence type="ECO:0000256" key="5">
    <source>
        <dbReference type="ARBA" id="ARBA00023136"/>
    </source>
</evidence>
<protein>
    <recommendedName>
        <fullName evidence="6">Glycosyltransferase 2-like domain-containing protein</fullName>
    </recommendedName>
</protein>
<keyword evidence="2" id="KW-1003">Cell membrane</keyword>
<evidence type="ECO:0000256" key="1">
    <source>
        <dbReference type="ARBA" id="ARBA00004236"/>
    </source>
</evidence>
<dbReference type="InterPro" id="IPR029044">
    <property type="entry name" value="Nucleotide-diphossugar_trans"/>
</dbReference>
<organism evidence="7 8">
    <name type="scientific">Candidatus Taylorbacteria bacterium RIFCSPHIGHO2_02_FULL_43_32b</name>
    <dbReference type="NCBI Taxonomy" id="1802306"/>
    <lineage>
        <taxon>Bacteria</taxon>
        <taxon>Candidatus Tayloriibacteriota</taxon>
    </lineage>
</organism>
<evidence type="ECO:0000256" key="3">
    <source>
        <dbReference type="ARBA" id="ARBA00022676"/>
    </source>
</evidence>
<sequence>MSKLKISLIIPAHNEEKHILPTLETAILNSAGKLFEIIVVDNASTDKTAESASSFPEVRIVKEQNKGLTHARQRGFIESKGEILAFIDADTLMPPSWVDNIEREFLEDENLACLSGPYIYYDVPAWQKILVWLYWRLIALPSYFVIGYMTVGGNFAIKKEVVHKMGGFDTSISFYGEDTNIARRASDHGKVKFSITHTMHTSGRRFYNQGFLNTALKYMVNFASEVVRKKPATKKYQDFR</sequence>